<dbReference type="Proteomes" id="UP000580568">
    <property type="component" value="Unassembled WGS sequence"/>
</dbReference>
<dbReference type="InterPro" id="IPR036237">
    <property type="entry name" value="Xyl_isomerase-like_sf"/>
</dbReference>
<protein>
    <recommendedName>
        <fullName evidence="1">Xylose isomerase-like TIM barrel domain-containing protein</fullName>
    </recommendedName>
</protein>
<dbReference type="SUPFAM" id="SSF51658">
    <property type="entry name" value="Xylose isomerase-like"/>
    <property type="match status" value="1"/>
</dbReference>
<proteinExistence type="predicted"/>
<gene>
    <name evidence="2" type="ORF">bsdtw1_00761</name>
</gene>
<dbReference type="PANTHER" id="PTHR12110">
    <property type="entry name" value="HYDROXYPYRUVATE ISOMERASE"/>
    <property type="match status" value="1"/>
</dbReference>
<evidence type="ECO:0000313" key="3">
    <source>
        <dbReference type="Proteomes" id="UP000580568"/>
    </source>
</evidence>
<dbReference type="Pfam" id="PF01261">
    <property type="entry name" value="AP_endonuc_2"/>
    <property type="match status" value="1"/>
</dbReference>
<dbReference type="AlphaFoldDB" id="A0A6V8SDE1"/>
<accession>A0A6V8SDE1</accession>
<sequence length="334" mass="38791">MSNIKRSVSFYSLQDHYARGKMNLEDIFKFLKEMGAEMEFISDQMLKGTPHPSEESLKEWDRLMAEYKVKPVCNDIFINTCLYKNRTLTTKEATDALIEEIKLAHRLGFKLVRLVSKTPAEIIEPALPYAEKYDVTLALEIHGGMSFDNPMTKAFIDVIHKTKSPYLGIVVDTGIFCRRHPRVATNYFRSLGVNEEVIKYIDDIFASGTDPKQFFTKQGGRPKELLDLCKNELDHMYTIFSDGYETSDFSILDEHMPYVKHIHGKVYEMTEEGVEYSIPYDELIKYLDEKGYEGYISTEYEGNRFTLDGEEVIELEQVRKHQEMLKKYIAKLGR</sequence>
<dbReference type="EMBL" id="BLZR01000001">
    <property type="protein sequence ID" value="GFP74706.1"/>
    <property type="molecule type" value="Genomic_DNA"/>
</dbReference>
<dbReference type="RefSeq" id="WP_183276255.1">
    <property type="nucleotide sequence ID" value="NZ_BLZR01000001.1"/>
</dbReference>
<dbReference type="InterPro" id="IPR050312">
    <property type="entry name" value="IolE/XylAMocC-like"/>
</dbReference>
<dbReference type="Gene3D" id="3.20.20.150">
    <property type="entry name" value="Divalent-metal-dependent TIM barrel enzymes"/>
    <property type="match status" value="1"/>
</dbReference>
<reference evidence="2 3" key="1">
    <citation type="submission" date="2020-07" db="EMBL/GenBank/DDBJ databases">
        <title>A new beta-1,3-glucan-decomposing anaerobic bacterium isolated from anoxic soil subjected to biological soil disinfestation.</title>
        <authorList>
            <person name="Ueki A."/>
            <person name="Tonouchi A."/>
        </authorList>
    </citation>
    <scope>NUCLEOTIDE SEQUENCE [LARGE SCALE GENOMIC DNA]</scope>
    <source>
        <strain evidence="2 3">TW1</strain>
    </source>
</reference>
<comment type="caution">
    <text evidence="2">The sequence shown here is derived from an EMBL/GenBank/DDBJ whole genome shotgun (WGS) entry which is preliminary data.</text>
</comment>
<keyword evidence="3" id="KW-1185">Reference proteome</keyword>
<name>A0A6V8SDE1_9CLOT</name>
<dbReference type="PANTHER" id="PTHR12110:SF53">
    <property type="entry name" value="BLR5974 PROTEIN"/>
    <property type="match status" value="1"/>
</dbReference>
<feature type="domain" description="Xylose isomerase-like TIM barrel" evidence="1">
    <location>
        <begin position="30"/>
        <end position="174"/>
    </location>
</feature>
<organism evidence="2 3">
    <name type="scientific">Clostridium fungisolvens</name>
    <dbReference type="NCBI Taxonomy" id="1604897"/>
    <lineage>
        <taxon>Bacteria</taxon>
        <taxon>Bacillati</taxon>
        <taxon>Bacillota</taxon>
        <taxon>Clostridia</taxon>
        <taxon>Eubacteriales</taxon>
        <taxon>Clostridiaceae</taxon>
        <taxon>Clostridium</taxon>
    </lineage>
</organism>
<evidence type="ECO:0000259" key="1">
    <source>
        <dbReference type="Pfam" id="PF01261"/>
    </source>
</evidence>
<dbReference type="InterPro" id="IPR013022">
    <property type="entry name" value="Xyl_isomerase-like_TIM-brl"/>
</dbReference>
<evidence type="ECO:0000313" key="2">
    <source>
        <dbReference type="EMBL" id="GFP74706.1"/>
    </source>
</evidence>